<comment type="function">
    <text evidence="10">Catalyzes two reactions in de novo purine nucleotide biosynthesis. Catalyzes the breakdown of 5-aminoimidazole- (N-succinylocarboxamide) ribotide (SAICAR or 2-[5-amino-1-(5-phospho-beta-D-ribosyl)imidazole-4-carboxamido]succinate) to 5-aminoimidazole-4-carboxamide ribotide (AICAR or 5-amino-1-(5-phospho-beta-D-ribosyl)imidazole-4-carboxamide) and fumarate, and of adenylosuccinate (ADS or N(6)-(1,2-dicarboxyethyl)-AMP) to adenosine monophosphate (AMP) and fumarate.</text>
</comment>
<dbReference type="UniPathway" id="UPA00075">
    <property type="reaction ID" value="UER00336"/>
</dbReference>
<evidence type="ECO:0000256" key="7">
    <source>
        <dbReference type="ARBA" id="ARBA00022755"/>
    </source>
</evidence>
<dbReference type="Pfam" id="PF00206">
    <property type="entry name" value="Lyase_1"/>
    <property type="match status" value="1"/>
</dbReference>
<dbReference type="Gene3D" id="1.20.200.10">
    <property type="entry name" value="Fumarase/aspartase (Central domain)"/>
    <property type="match status" value="1"/>
</dbReference>
<dbReference type="GO" id="GO:0070626">
    <property type="term" value="F:(S)-2-(5-amino-1-(5-phospho-D-ribosyl)imidazole-4-carboxamido) succinate lyase (fumarate-forming) activity"/>
    <property type="evidence" value="ECO:0007669"/>
    <property type="project" value="TreeGrafter"/>
</dbReference>
<feature type="domain" description="Adenylosuccinate lyase C-terminal" evidence="15">
    <location>
        <begin position="358"/>
        <end position="438"/>
    </location>
</feature>
<keyword evidence="8 14" id="KW-0456">Lyase</keyword>
<dbReference type="UniPathway" id="UPA00074">
    <property type="reaction ID" value="UER00132"/>
</dbReference>
<evidence type="ECO:0000313" key="16">
    <source>
        <dbReference type="EMBL" id="RZN63927.1"/>
    </source>
</evidence>
<sequence length="446" mass="50976">MPIHPIEYRYGTKEMKEIWTEENYLRKLLDVEVALSVVEAELGIIPKNAAETITAKAKTVSLDMVKNIEDEIGHDIMAVVLAISKKCGDFGEWVHFGATSNDIIDTARALQFKESIIVLEKHLKELLRVLIDLSYDNRKKVCSGRTHGQIAIPTTYGMRFGIWASEIDRHLDRMKELSKRLLVGKLSGAVGTMASLGADGIEVQKRLMDRLHLEPAEITNQVIQRDTYAEYLFWLANIATTLDKICIELRTLQRTEIGELRERFGNKQVGSSTMPHKRNPIKSEQVCGIARVVRSYVEPALLNNTLWDERDLTNSSCERIILPEASILADHIIRLTSKILSNLEFDERNIKNNLEILGGLNLSERIMIELAKRGVGRQEAHKIMRNIAMEVYSSGKEPINVIKNNETIKRYFKDEEIDRIMTQEDYIGMSVTIVENLVKRLEEKWF</sequence>
<dbReference type="PRINTS" id="PR00145">
    <property type="entry name" value="ARGSUCLYASE"/>
</dbReference>
<proteinExistence type="inferred from homology"/>
<evidence type="ECO:0000256" key="13">
    <source>
        <dbReference type="NCBIfam" id="TIGR00928"/>
    </source>
</evidence>
<evidence type="ECO:0000256" key="10">
    <source>
        <dbReference type="ARBA" id="ARBA00025012"/>
    </source>
</evidence>
<dbReference type="InterPro" id="IPR022761">
    <property type="entry name" value="Fumarate_lyase_N"/>
</dbReference>
<dbReference type="PRINTS" id="PR00149">
    <property type="entry name" value="FUMRATELYASE"/>
</dbReference>
<dbReference type="GO" id="GO:0004018">
    <property type="term" value="F:N6-(1,2-dicarboxyethyl)AMP AMP-lyase (fumarate-forming) activity"/>
    <property type="evidence" value="ECO:0007669"/>
    <property type="project" value="UniProtKB-UniRule"/>
</dbReference>
<comment type="catalytic activity">
    <reaction evidence="9">
        <text>(2S)-2-[5-amino-1-(5-phospho-beta-D-ribosyl)imidazole-4-carboxamido]succinate = 5-amino-1-(5-phospho-beta-D-ribosyl)imidazole-4-carboxamide + fumarate</text>
        <dbReference type="Rhea" id="RHEA:23920"/>
        <dbReference type="ChEBI" id="CHEBI:29806"/>
        <dbReference type="ChEBI" id="CHEBI:58443"/>
        <dbReference type="ChEBI" id="CHEBI:58475"/>
        <dbReference type="EC" id="4.3.2.2"/>
    </reaction>
    <physiologicalReaction direction="left-to-right" evidence="9">
        <dbReference type="Rhea" id="RHEA:23921"/>
    </physiologicalReaction>
</comment>
<evidence type="ECO:0000256" key="14">
    <source>
        <dbReference type="RuleBase" id="RU361172"/>
    </source>
</evidence>
<dbReference type="InterPro" id="IPR019468">
    <property type="entry name" value="AdenyloSucc_lyase_C"/>
</dbReference>
<dbReference type="InterPro" id="IPR024083">
    <property type="entry name" value="Fumarase/histidase_N"/>
</dbReference>
<evidence type="ECO:0000256" key="3">
    <source>
        <dbReference type="ARBA" id="ARBA00008273"/>
    </source>
</evidence>
<accession>A0A520KQV0</accession>
<dbReference type="Proteomes" id="UP000317158">
    <property type="component" value="Unassembled WGS sequence"/>
</dbReference>
<protein>
    <recommendedName>
        <fullName evidence="6 13">Adenylosuccinate lyase</fullName>
        <shortName evidence="14">ASL</shortName>
        <ecNumber evidence="5 13">4.3.2.2</ecNumber>
    </recommendedName>
    <alternativeName>
        <fullName evidence="11 14">Adenylosuccinase</fullName>
    </alternativeName>
</protein>
<dbReference type="FunFam" id="1.20.200.10:FF:000008">
    <property type="entry name" value="Adenylosuccinate lyase"/>
    <property type="match status" value="1"/>
</dbReference>
<dbReference type="SMART" id="SM00998">
    <property type="entry name" value="ADSL_C"/>
    <property type="match status" value="1"/>
</dbReference>
<dbReference type="GO" id="GO:0005829">
    <property type="term" value="C:cytosol"/>
    <property type="evidence" value="ECO:0007669"/>
    <property type="project" value="TreeGrafter"/>
</dbReference>
<evidence type="ECO:0000256" key="1">
    <source>
        <dbReference type="ARBA" id="ARBA00004706"/>
    </source>
</evidence>
<organism evidence="16 17">
    <name type="scientific">Methanoliparum thermophilum</name>
    <dbReference type="NCBI Taxonomy" id="2491083"/>
    <lineage>
        <taxon>Archaea</taxon>
        <taxon>Methanobacteriati</taxon>
        <taxon>Methanobacteriota</taxon>
        <taxon>Candidatus Methanoliparia</taxon>
        <taxon>Candidatus Methanoliparales</taxon>
        <taxon>Candidatus Methanoliparaceae</taxon>
        <taxon>Candidatus Methanoliparum</taxon>
    </lineage>
</organism>
<comment type="pathway">
    <text evidence="1 14">Purine metabolism; IMP biosynthesis via de novo pathway; 5-amino-1-(5-phospho-D-ribosyl)imidazole-4-carboxamide from 5-amino-1-(5-phospho-D-ribosyl)imidazole-4-carboxylate: step 2/2.</text>
</comment>
<dbReference type="Pfam" id="PF10397">
    <property type="entry name" value="ADSL_C"/>
    <property type="match status" value="1"/>
</dbReference>
<evidence type="ECO:0000256" key="4">
    <source>
        <dbReference type="ARBA" id="ARBA00011668"/>
    </source>
</evidence>
<evidence type="ECO:0000313" key="17">
    <source>
        <dbReference type="Proteomes" id="UP000317158"/>
    </source>
</evidence>
<dbReference type="NCBIfam" id="TIGR00928">
    <property type="entry name" value="purB"/>
    <property type="match status" value="1"/>
</dbReference>
<comment type="catalytic activity">
    <reaction evidence="12">
        <text>N(6)-(1,2-dicarboxyethyl)-AMP = fumarate + AMP</text>
        <dbReference type="Rhea" id="RHEA:16853"/>
        <dbReference type="ChEBI" id="CHEBI:29806"/>
        <dbReference type="ChEBI" id="CHEBI:57567"/>
        <dbReference type="ChEBI" id="CHEBI:456215"/>
        <dbReference type="EC" id="4.3.2.2"/>
    </reaction>
    <physiologicalReaction direction="left-to-right" evidence="12">
        <dbReference type="Rhea" id="RHEA:16854"/>
    </physiologicalReaction>
</comment>
<dbReference type="GO" id="GO:0006189">
    <property type="term" value="P:'de novo' IMP biosynthetic process"/>
    <property type="evidence" value="ECO:0007669"/>
    <property type="project" value="UniProtKB-UniPathway"/>
</dbReference>
<comment type="pathway">
    <text evidence="2 14">Purine metabolism; AMP biosynthesis via de novo pathway; AMP from IMP: step 2/2.</text>
</comment>
<dbReference type="PANTHER" id="PTHR43172">
    <property type="entry name" value="ADENYLOSUCCINATE LYASE"/>
    <property type="match status" value="1"/>
</dbReference>
<evidence type="ECO:0000256" key="6">
    <source>
        <dbReference type="ARBA" id="ARBA00017058"/>
    </source>
</evidence>
<gene>
    <name evidence="16" type="ORF">EF806_06780</name>
</gene>
<comment type="similarity">
    <text evidence="3 14">Belongs to the lyase 1 family. Adenylosuccinate lyase subfamily.</text>
</comment>
<dbReference type="Gene3D" id="1.10.275.10">
    <property type="entry name" value="Fumarase/aspartase (N-terminal domain)"/>
    <property type="match status" value="1"/>
</dbReference>
<dbReference type="EC" id="4.3.2.2" evidence="5 13"/>
<evidence type="ECO:0000256" key="9">
    <source>
        <dbReference type="ARBA" id="ARBA00024477"/>
    </source>
</evidence>
<dbReference type="Gene3D" id="1.10.40.30">
    <property type="entry name" value="Fumarase/aspartase (C-terminal domain)"/>
    <property type="match status" value="1"/>
</dbReference>
<dbReference type="InterPro" id="IPR004769">
    <property type="entry name" value="Pur_lyase"/>
</dbReference>
<dbReference type="PROSITE" id="PS00163">
    <property type="entry name" value="FUMARATE_LYASES"/>
    <property type="match status" value="1"/>
</dbReference>
<dbReference type="PANTHER" id="PTHR43172:SF1">
    <property type="entry name" value="ADENYLOSUCCINATE LYASE"/>
    <property type="match status" value="1"/>
</dbReference>
<dbReference type="InterPro" id="IPR008948">
    <property type="entry name" value="L-Aspartase-like"/>
</dbReference>
<keyword evidence="7 14" id="KW-0658">Purine biosynthesis</keyword>
<dbReference type="InterPro" id="IPR000362">
    <property type="entry name" value="Fumarate_lyase_fam"/>
</dbReference>
<reference evidence="16 17" key="1">
    <citation type="journal article" date="2019" name="Nat. Microbiol.">
        <title>Wide diversity of methane and short-chain alkane metabolisms in uncultured archaea.</title>
        <authorList>
            <person name="Borrel G."/>
            <person name="Adam P.S."/>
            <person name="McKay L.J."/>
            <person name="Chen L.X."/>
            <person name="Sierra-Garcia I.N."/>
            <person name="Sieber C.M."/>
            <person name="Letourneur Q."/>
            <person name="Ghozlane A."/>
            <person name="Andersen G.L."/>
            <person name="Li W.J."/>
            <person name="Hallam S.J."/>
            <person name="Muyzer G."/>
            <person name="de Oliveira V.M."/>
            <person name="Inskeep W.P."/>
            <person name="Banfield J.F."/>
            <person name="Gribaldo S."/>
        </authorList>
    </citation>
    <scope>NUCLEOTIDE SEQUENCE [LARGE SCALE GENOMIC DNA]</scope>
    <source>
        <strain evidence="16">NM1a</strain>
    </source>
</reference>
<evidence type="ECO:0000259" key="15">
    <source>
        <dbReference type="SMART" id="SM00998"/>
    </source>
</evidence>
<dbReference type="InterPro" id="IPR020557">
    <property type="entry name" value="Fumarate_lyase_CS"/>
</dbReference>
<dbReference type="SUPFAM" id="SSF48557">
    <property type="entry name" value="L-aspartase-like"/>
    <property type="match status" value="1"/>
</dbReference>
<dbReference type="EMBL" id="RXIF01000012">
    <property type="protein sequence ID" value="RZN63927.1"/>
    <property type="molecule type" value="Genomic_DNA"/>
</dbReference>
<evidence type="ECO:0000256" key="5">
    <source>
        <dbReference type="ARBA" id="ARBA00012339"/>
    </source>
</evidence>
<dbReference type="GO" id="GO:0044208">
    <property type="term" value="P:'de novo' AMP biosynthetic process"/>
    <property type="evidence" value="ECO:0007669"/>
    <property type="project" value="UniProtKB-UniPathway"/>
</dbReference>
<evidence type="ECO:0000256" key="8">
    <source>
        <dbReference type="ARBA" id="ARBA00023239"/>
    </source>
</evidence>
<evidence type="ECO:0000256" key="2">
    <source>
        <dbReference type="ARBA" id="ARBA00004734"/>
    </source>
</evidence>
<name>A0A520KQV0_METT2</name>
<dbReference type="CDD" id="cd01360">
    <property type="entry name" value="Adenylsuccinate_lyase_1"/>
    <property type="match status" value="1"/>
</dbReference>
<evidence type="ECO:0000256" key="11">
    <source>
        <dbReference type="ARBA" id="ARBA00030717"/>
    </source>
</evidence>
<comment type="caution">
    <text evidence="16">The sequence shown here is derived from an EMBL/GenBank/DDBJ whole genome shotgun (WGS) entry which is preliminary data.</text>
</comment>
<dbReference type="AlphaFoldDB" id="A0A520KQV0"/>
<evidence type="ECO:0000256" key="12">
    <source>
        <dbReference type="ARBA" id="ARBA00049115"/>
    </source>
</evidence>
<comment type="subunit">
    <text evidence="4">Homotetramer. Residues from neighboring subunits contribute catalytic and substrate-binding residues to each active site.</text>
</comment>